<dbReference type="RefSeq" id="XP_025832532.1">
    <property type="nucleotide sequence ID" value="XM_025976747.1"/>
</dbReference>
<name>A0A7F5R983_AGRPL</name>
<dbReference type="Proteomes" id="UP000192223">
    <property type="component" value="Unplaced"/>
</dbReference>
<reference evidence="4" key="1">
    <citation type="submission" date="2025-08" db="UniProtKB">
        <authorList>
            <consortium name="RefSeq"/>
        </authorList>
    </citation>
    <scope>IDENTIFICATION</scope>
    <source>
        <tissue evidence="4">Entire body</tissue>
    </source>
</reference>
<dbReference type="InParanoid" id="A0A7F5R983"/>
<gene>
    <name evidence="4" type="primary">LOC108744226</name>
</gene>
<feature type="domain" description="Tectonic-1-3 N-terminal" evidence="2">
    <location>
        <begin position="81"/>
        <end position="192"/>
    </location>
</feature>
<keyword evidence="3" id="KW-1185">Reference proteome</keyword>
<dbReference type="OrthoDB" id="184109at2759"/>
<dbReference type="InterPro" id="IPR057724">
    <property type="entry name" value="TCTN1-3_N"/>
</dbReference>
<accession>A0A7F5R983</accession>
<evidence type="ECO:0000313" key="3">
    <source>
        <dbReference type="Proteomes" id="UP000192223"/>
    </source>
</evidence>
<sequence>MTISWCLFWASIGLIVVLKVDSHSGTEIELENSNTSSDYAESTATDDYLTTNSYDSTTCSANGSCGLTTPKFTTQSTVATTTKKNSKNLTTIKRNTSISRNRTSSCNCNLQLNYCDINCCCDKDCNYEDKMVFEKCNNVTYTKQDILPFCNSGINNFDFHRDNKWWIFDNNFLCVERSNMPEGYNYNKQKKSLKALEILQPYYKDDQRYWPNTDNNVININFNKSFSEKLKFGGNVWLLKDNEIVSFVMSDSFITSACLIKKDVKYLVDDTTRCSLTSVDNDNTNIHAETFYKNLVFISSPKAFSVLWDRKKQPKCPKNVCIFPKVSICDENFENCKDKLIGKGNCSYSYRENLMTCKNIVKKIIYEIFHKGQEGIIRVNLKINLQNFSYPFGSEDIDYFQEFSVKFYWHNYQLNYSNLMSGNPGYLIGKPILVTRLNGTFNFSEIENVNMSLSVLRNDTFYLENFLAFPSYSHRRCVLNNRENTPVEFGYNTILKCRIEEQIISKNKSASEICRNMQKIVFQFWSVFDDNNTTRVFGKYGNSDRTKSGDWISGFFTKSYRNIMNVTHGNFTKNNKTLLCSNLNTKLRVNIFHSRIDFDGTQNQEIVLGMLFNFTGIKTGLEYQNGNNKSIMFSTPIVMEVVFHDITSKSDQQTMDDNFVSLENKNLPHEFFYSLTGVVKNDADLNFILNTVHYTLLIILIRYLF</sequence>
<dbReference type="PANTHER" id="PTHR14611">
    <property type="entry name" value="TECTONIC FAMILY MEMBER"/>
    <property type="match status" value="1"/>
</dbReference>
<dbReference type="InterPro" id="IPR040354">
    <property type="entry name" value="TCTN1-3"/>
</dbReference>
<evidence type="ECO:0000259" key="2">
    <source>
        <dbReference type="Pfam" id="PF25752"/>
    </source>
</evidence>
<dbReference type="Pfam" id="PF25752">
    <property type="entry name" value="DUF1619_N"/>
    <property type="match status" value="1"/>
</dbReference>
<dbReference type="GeneID" id="108744226"/>
<dbReference type="PANTHER" id="PTHR14611:SF2">
    <property type="entry name" value="TECTONIC"/>
    <property type="match status" value="1"/>
</dbReference>
<feature type="signal peptide" evidence="1">
    <location>
        <begin position="1"/>
        <end position="22"/>
    </location>
</feature>
<organism evidence="3 4">
    <name type="scientific">Agrilus planipennis</name>
    <name type="common">Emerald ash borer</name>
    <name type="synonym">Agrilus marcopoli</name>
    <dbReference type="NCBI Taxonomy" id="224129"/>
    <lineage>
        <taxon>Eukaryota</taxon>
        <taxon>Metazoa</taxon>
        <taxon>Ecdysozoa</taxon>
        <taxon>Arthropoda</taxon>
        <taxon>Hexapoda</taxon>
        <taxon>Insecta</taxon>
        <taxon>Pterygota</taxon>
        <taxon>Neoptera</taxon>
        <taxon>Endopterygota</taxon>
        <taxon>Coleoptera</taxon>
        <taxon>Polyphaga</taxon>
        <taxon>Elateriformia</taxon>
        <taxon>Buprestoidea</taxon>
        <taxon>Buprestidae</taxon>
        <taxon>Agrilinae</taxon>
        <taxon>Agrilus</taxon>
    </lineage>
</organism>
<dbReference type="FunCoup" id="A0A7F5R983">
    <property type="interactions" value="56"/>
</dbReference>
<evidence type="ECO:0000256" key="1">
    <source>
        <dbReference type="SAM" id="SignalP"/>
    </source>
</evidence>
<keyword evidence="1" id="KW-0732">Signal</keyword>
<protein>
    <submittedName>
        <fullName evidence="4">Tectonic-1 isoform X1</fullName>
    </submittedName>
</protein>
<proteinExistence type="predicted"/>
<dbReference type="AlphaFoldDB" id="A0A7F5R983"/>
<evidence type="ECO:0000313" key="4">
    <source>
        <dbReference type="RefSeq" id="XP_025832532.1"/>
    </source>
</evidence>
<feature type="chain" id="PRO_5029016597" evidence="1">
    <location>
        <begin position="23"/>
        <end position="705"/>
    </location>
</feature>